<dbReference type="EMBL" id="JAFEKC020000003">
    <property type="protein sequence ID" value="KAK0516004.1"/>
    <property type="molecule type" value="Genomic_DNA"/>
</dbReference>
<evidence type="ECO:0000256" key="2">
    <source>
        <dbReference type="SAM" id="MobiDB-lite"/>
    </source>
</evidence>
<dbReference type="Pfam" id="PF15460">
    <property type="entry name" value="SAS4"/>
    <property type="match status" value="1"/>
</dbReference>
<dbReference type="InterPro" id="IPR029184">
    <property type="entry name" value="Sas4_dom"/>
</dbReference>
<dbReference type="Proteomes" id="UP001166286">
    <property type="component" value="Unassembled WGS sequence"/>
</dbReference>
<gene>
    <name evidence="4" type="ORF">JMJ35_002038</name>
</gene>
<feature type="domain" description="Something about silencing protein 4" evidence="3">
    <location>
        <begin position="256"/>
        <end position="350"/>
    </location>
</feature>
<evidence type="ECO:0000256" key="1">
    <source>
        <dbReference type="SAM" id="Coils"/>
    </source>
</evidence>
<proteinExistence type="predicted"/>
<dbReference type="PANTHER" id="PTHR38422:SF1">
    <property type="entry name" value="SOMETHING ABOUT SILENCING PROTEIN 4"/>
    <property type="match status" value="1"/>
</dbReference>
<feature type="region of interest" description="Disordered" evidence="2">
    <location>
        <begin position="440"/>
        <end position="497"/>
    </location>
</feature>
<reference evidence="4" key="1">
    <citation type="submission" date="2023-03" db="EMBL/GenBank/DDBJ databases">
        <title>Complete genome of Cladonia borealis.</title>
        <authorList>
            <person name="Park H."/>
        </authorList>
    </citation>
    <scope>NUCLEOTIDE SEQUENCE</scope>
    <source>
        <strain evidence="4">ANT050790</strain>
    </source>
</reference>
<name>A0AA39R967_9LECA</name>
<feature type="region of interest" description="Disordered" evidence="2">
    <location>
        <begin position="1"/>
        <end position="107"/>
    </location>
</feature>
<dbReference type="AlphaFoldDB" id="A0AA39R967"/>
<feature type="region of interest" description="Disordered" evidence="2">
    <location>
        <begin position="347"/>
        <end position="425"/>
    </location>
</feature>
<comment type="caution">
    <text evidence="4">The sequence shown here is derived from an EMBL/GenBank/DDBJ whole genome shotgun (WGS) entry which is preliminary data.</text>
</comment>
<dbReference type="GO" id="GO:0033255">
    <property type="term" value="C:SAS acetyltransferase complex"/>
    <property type="evidence" value="ECO:0007669"/>
    <property type="project" value="InterPro"/>
</dbReference>
<keyword evidence="1" id="KW-0175">Coiled coil</keyword>
<organism evidence="4 5">
    <name type="scientific">Cladonia borealis</name>
    <dbReference type="NCBI Taxonomy" id="184061"/>
    <lineage>
        <taxon>Eukaryota</taxon>
        <taxon>Fungi</taxon>
        <taxon>Dikarya</taxon>
        <taxon>Ascomycota</taxon>
        <taxon>Pezizomycotina</taxon>
        <taxon>Lecanoromycetes</taxon>
        <taxon>OSLEUM clade</taxon>
        <taxon>Lecanoromycetidae</taxon>
        <taxon>Lecanorales</taxon>
        <taxon>Lecanorineae</taxon>
        <taxon>Cladoniaceae</taxon>
        <taxon>Cladonia</taxon>
    </lineage>
</organism>
<accession>A0AA39R967</accession>
<feature type="compositionally biased region" description="Basic residues" evidence="2">
    <location>
        <begin position="481"/>
        <end position="490"/>
    </location>
</feature>
<sequence>MAAHSRPSLRSSTRKNESLEEVLPTQSPEKLMLNPRRGKRTRDPSPGSQSNASTKKQKGQTQDTTRPKSSAPVEISKSIPIRDKSGTKNVVTQVGNSRTPDPPQRIVDGSTTTALYEQAFSRNNSLTINPINTLTQAEKRSLRSHDGGSRSKSELALYFPNYDELVSIEPKEPEFLTPETIIYITEEPSKSTIKLSHSFSALKNGANKLRPSSSHASTVNGASNTFELSEETFTTLNNATRIDIASIDKSTRQVKDPLTDAVYLKAHRRAERQEKQLRNIEKERAMHEKVQLERLLEGLKGHDWLRVMGISGITDSEKKAFEPKRDYFIREVRILLEKFREWKEEEKRRKVEREESMQDEDEELDEEEAKDDEGESDGDPPDYSDVDASAARQLHQEAILATNGQSGKSRSHRKKEPTAPPVEKPFTSFYAKQYLREAAVGKHRRGRTRFAFGQPLPEPEDGDFNLPGDILSSERVAASARRQRVSKRQSKGPGAES</sequence>
<feature type="compositionally biased region" description="Acidic residues" evidence="2">
    <location>
        <begin position="357"/>
        <end position="385"/>
    </location>
</feature>
<protein>
    <recommendedName>
        <fullName evidence="3">Something about silencing protein 4 domain-containing protein</fullName>
    </recommendedName>
</protein>
<evidence type="ECO:0000259" key="3">
    <source>
        <dbReference type="Pfam" id="PF15460"/>
    </source>
</evidence>
<dbReference type="PANTHER" id="PTHR38422">
    <property type="entry name" value="SOMETHING ABOUT SILENCING PROTEIN 4"/>
    <property type="match status" value="1"/>
</dbReference>
<evidence type="ECO:0000313" key="4">
    <source>
        <dbReference type="EMBL" id="KAK0516004.1"/>
    </source>
</evidence>
<feature type="compositionally biased region" description="Basic and acidic residues" evidence="2">
    <location>
        <begin position="347"/>
        <end position="356"/>
    </location>
</feature>
<evidence type="ECO:0000313" key="5">
    <source>
        <dbReference type="Proteomes" id="UP001166286"/>
    </source>
</evidence>
<keyword evidence="5" id="KW-1185">Reference proteome</keyword>
<dbReference type="GO" id="GO:0004402">
    <property type="term" value="F:histone acetyltransferase activity"/>
    <property type="evidence" value="ECO:0007669"/>
    <property type="project" value="TreeGrafter"/>
</dbReference>
<feature type="compositionally biased region" description="Polar residues" evidence="2">
    <location>
        <begin position="87"/>
        <end position="99"/>
    </location>
</feature>
<feature type="coiled-coil region" evidence="1">
    <location>
        <begin position="263"/>
        <end position="302"/>
    </location>
</feature>
<dbReference type="InterPro" id="IPR038988">
    <property type="entry name" value="Sas4"/>
</dbReference>